<evidence type="ECO:0000313" key="3">
    <source>
        <dbReference type="Proteomes" id="UP001497644"/>
    </source>
</evidence>
<organism evidence="2 3">
    <name type="scientific">Lasius platythorax</name>
    <dbReference type="NCBI Taxonomy" id="488582"/>
    <lineage>
        <taxon>Eukaryota</taxon>
        <taxon>Metazoa</taxon>
        <taxon>Ecdysozoa</taxon>
        <taxon>Arthropoda</taxon>
        <taxon>Hexapoda</taxon>
        <taxon>Insecta</taxon>
        <taxon>Pterygota</taxon>
        <taxon>Neoptera</taxon>
        <taxon>Endopterygota</taxon>
        <taxon>Hymenoptera</taxon>
        <taxon>Apocrita</taxon>
        <taxon>Aculeata</taxon>
        <taxon>Formicoidea</taxon>
        <taxon>Formicidae</taxon>
        <taxon>Formicinae</taxon>
        <taxon>Lasius</taxon>
        <taxon>Lasius</taxon>
    </lineage>
</organism>
<dbReference type="Proteomes" id="UP001497644">
    <property type="component" value="Chromosome 4"/>
</dbReference>
<gene>
    <name evidence="2" type="ORF">LPLAT_LOCUS9373</name>
</gene>
<evidence type="ECO:0000256" key="1">
    <source>
        <dbReference type="SAM" id="MobiDB-lite"/>
    </source>
</evidence>
<evidence type="ECO:0000313" key="2">
    <source>
        <dbReference type="EMBL" id="CAL1683693.1"/>
    </source>
</evidence>
<accession>A0AAV2NTW9</accession>
<dbReference type="EMBL" id="OZ034827">
    <property type="protein sequence ID" value="CAL1683693.1"/>
    <property type="molecule type" value="Genomic_DNA"/>
</dbReference>
<feature type="compositionally biased region" description="Polar residues" evidence="1">
    <location>
        <begin position="17"/>
        <end position="30"/>
    </location>
</feature>
<dbReference type="AlphaFoldDB" id="A0AAV2NTW9"/>
<feature type="region of interest" description="Disordered" evidence="1">
    <location>
        <begin position="1"/>
        <end position="31"/>
    </location>
</feature>
<sequence length="103" mass="11715">MKGGRTAQRAAGEIIRSKTQPHNTRGSEITPSRYRGKFKVNDTLLFFKSCRRAELSVQPRKWELRKDVEEVSIYADDGDVSFARLFRSSTTSDATYLKLRATG</sequence>
<keyword evidence="3" id="KW-1185">Reference proteome</keyword>
<proteinExistence type="predicted"/>
<reference evidence="2" key="1">
    <citation type="submission" date="2024-04" db="EMBL/GenBank/DDBJ databases">
        <authorList>
            <consortium name="Molecular Ecology Group"/>
        </authorList>
    </citation>
    <scope>NUCLEOTIDE SEQUENCE</scope>
</reference>
<name>A0AAV2NTW9_9HYME</name>
<protein>
    <submittedName>
        <fullName evidence="2">Uncharacterized protein</fullName>
    </submittedName>
</protein>